<dbReference type="GO" id="GO:0005634">
    <property type="term" value="C:nucleus"/>
    <property type="evidence" value="ECO:0007669"/>
    <property type="project" value="TreeGrafter"/>
</dbReference>
<feature type="compositionally biased region" description="Acidic residues" evidence="4">
    <location>
        <begin position="61"/>
        <end position="73"/>
    </location>
</feature>
<dbReference type="AlphaFoldDB" id="A0A0C9SKT3"/>
<comment type="similarity">
    <text evidence="2">Belongs to the RRG9 family.</text>
</comment>
<dbReference type="PANTHER" id="PTHR13475">
    <property type="entry name" value="NEUGRIN"/>
    <property type="match status" value="1"/>
</dbReference>
<protein>
    <recommendedName>
        <fullName evidence="3">Required for respiratory growth protein 9, mitochondrial</fullName>
    </recommendedName>
</protein>
<name>A0A0C9SKT3_PLICR</name>
<sequence>MLAAFHNAARSFINSSPSCSYRYAAKALSTTSSSLPKRDWNVGAHPAPPTLIKNTPREEPIDLSEEPEADEYDENGKPIRTPSFRRKPSKQPTPHEFRAQRLTLKAAFPEGWSPPRKLSREAMDGLRAMHMYDPETFSTPVLAEKFKISPEAVRRILKSKWQPSREQRARFAERERRTREERIQASRLEERMKMKDVQAQLAAELGRPWRHGGSGTRTPFRRERRDKDDEERPSRSRNPGRTVGINSKDRLTFE</sequence>
<accession>A0A0C9SKT3</accession>
<evidence type="ECO:0000256" key="2">
    <source>
        <dbReference type="ARBA" id="ARBA00010895"/>
    </source>
</evidence>
<feature type="compositionally biased region" description="Basic and acidic residues" evidence="4">
    <location>
        <begin position="220"/>
        <end position="234"/>
    </location>
</feature>
<dbReference type="HOGENOM" id="CLU_095776_0_0_1"/>
<evidence type="ECO:0000256" key="3">
    <source>
        <dbReference type="ARBA" id="ARBA00013566"/>
    </source>
</evidence>
<comment type="function">
    <text evidence="1">Required for respiratory activity and maintenance and expression of the mitochondrial genome.</text>
</comment>
<gene>
    <name evidence="5" type="ORF">PLICRDRAFT_46142</name>
</gene>
<reference evidence="5 6" key="1">
    <citation type="submission" date="2014-06" db="EMBL/GenBank/DDBJ databases">
        <title>Evolutionary Origins and Diversification of the Mycorrhizal Mutualists.</title>
        <authorList>
            <consortium name="DOE Joint Genome Institute"/>
            <consortium name="Mycorrhizal Genomics Consortium"/>
            <person name="Kohler A."/>
            <person name="Kuo A."/>
            <person name="Nagy L.G."/>
            <person name="Floudas D."/>
            <person name="Copeland A."/>
            <person name="Barry K.W."/>
            <person name="Cichocki N."/>
            <person name="Veneault-Fourrey C."/>
            <person name="LaButti K."/>
            <person name="Lindquist E.A."/>
            <person name="Lipzen A."/>
            <person name="Lundell T."/>
            <person name="Morin E."/>
            <person name="Murat C."/>
            <person name="Riley R."/>
            <person name="Ohm R."/>
            <person name="Sun H."/>
            <person name="Tunlid A."/>
            <person name="Henrissat B."/>
            <person name="Grigoriev I.V."/>
            <person name="Hibbett D.S."/>
            <person name="Martin F."/>
        </authorList>
    </citation>
    <scope>NUCLEOTIDE SEQUENCE [LARGE SCALE GENOMIC DNA]</scope>
    <source>
        <strain evidence="5 6">FD-325 SS-3</strain>
    </source>
</reference>
<dbReference type="Pfam" id="PF06413">
    <property type="entry name" value="Neugrin"/>
    <property type="match status" value="1"/>
</dbReference>
<dbReference type="EMBL" id="KN832571">
    <property type="protein sequence ID" value="KII84286.1"/>
    <property type="molecule type" value="Genomic_DNA"/>
</dbReference>
<evidence type="ECO:0000256" key="1">
    <source>
        <dbReference type="ARBA" id="ARBA00003548"/>
    </source>
</evidence>
<evidence type="ECO:0000313" key="6">
    <source>
        <dbReference type="Proteomes" id="UP000053263"/>
    </source>
</evidence>
<feature type="region of interest" description="Disordered" evidence="4">
    <location>
        <begin position="164"/>
        <end position="254"/>
    </location>
</feature>
<dbReference type="Proteomes" id="UP000053263">
    <property type="component" value="Unassembled WGS sequence"/>
</dbReference>
<organism evidence="5 6">
    <name type="scientific">Plicaturopsis crispa FD-325 SS-3</name>
    <dbReference type="NCBI Taxonomy" id="944288"/>
    <lineage>
        <taxon>Eukaryota</taxon>
        <taxon>Fungi</taxon>
        <taxon>Dikarya</taxon>
        <taxon>Basidiomycota</taxon>
        <taxon>Agaricomycotina</taxon>
        <taxon>Agaricomycetes</taxon>
        <taxon>Agaricomycetidae</taxon>
        <taxon>Amylocorticiales</taxon>
        <taxon>Amylocorticiaceae</taxon>
        <taxon>Plicatura</taxon>
        <taxon>Plicaturopsis crispa</taxon>
    </lineage>
</organism>
<evidence type="ECO:0000256" key="4">
    <source>
        <dbReference type="SAM" id="MobiDB-lite"/>
    </source>
</evidence>
<dbReference type="PANTHER" id="PTHR13475:SF3">
    <property type="entry name" value="NEUGRIN"/>
    <property type="match status" value="1"/>
</dbReference>
<proteinExistence type="inferred from homology"/>
<dbReference type="InterPro" id="IPR010487">
    <property type="entry name" value="NGRN/Rrg9"/>
</dbReference>
<evidence type="ECO:0000313" key="5">
    <source>
        <dbReference type="EMBL" id="KII84286.1"/>
    </source>
</evidence>
<feature type="region of interest" description="Disordered" evidence="4">
    <location>
        <begin position="30"/>
        <end position="99"/>
    </location>
</feature>
<keyword evidence="6" id="KW-1185">Reference proteome</keyword>
<dbReference type="OrthoDB" id="5578174at2759"/>
<feature type="compositionally biased region" description="Basic and acidic residues" evidence="4">
    <location>
        <begin position="164"/>
        <end position="196"/>
    </location>
</feature>